<dbReference type="PANTHER" id="PTHR48107">
    <property type="entry name" value="NADPH-DEPENDENT ALDEHYDE REDUCTASE-LIKE PROTEIN, CHLOROPLASTIC-RELATED"/>
    <property type="match status" value="1"/>
</dbReference>
<dbReference type="PROSITE" id="PS00061">
    <property type="entry name" value="ADH_SHORT"/>
    <property type="match status" value="1"/>
</dbReference>
<dbReference type="PANTHER" id="PTHR48107:SF7">
    <property type="entry name" value="RE15974P"/>
    <property type="match status" value="1"/>
</dbReference>
<dbReference type="PRINTS" id="PR00081">
    <property type="entry name" value="GDHRDH"/>
</dbReference>
<dbReference type="SUPFAM" id="SSF51735">
    <property type="entry name" value="NAD(P)-binding Rossmann-fold domains"/>
    <property type="match status" value="1"/>
</dbReference>
<proteinExistence type="inferred from homology"/>
<dbReference type="Proteomes" id="UP001183176">
    <property type="component" value="Unassembled WGS sequence"/>
</dbReference>
<accession>A0ABU2J5S9</accession>
<gene>
    <name evidence="3" type="ORF">RM423_01635</name>
</gene>
<dbReference type="Pfam" id="PF13561">
    <property type="entry name" value="adh_short_C2"/>
    <property type="match status" value="1"/>
</dbReference>
<keyword evidence="2" id="KW-0560">Oxidoreductase</keyword>
<organism evidence="3 4">
    <name type="scientific">Jatrophihabitans lederbergiae</name>
    <dbReference type="NCBI Taxonomy" id="3075547"/>
    <lineage>
        <taxon>Bacteria</taxon>
        <taxon>Bacillati</taxon>
        <taxon>Actinomycetota</taxon>
        <taxon>Actinomycetes</taxon>
        <taxon>Jatrophihabitantales</taxon>
        <taxon>Jatrophihabitantaceae</taxon>
        <taxon>Jatrophihabitans</taxon>
    </lineage>
</organism>
<keyword evidence="4" id="KW-1185">Reference proteome</keyword>
<protein>
    <submittedName>
        <fullName evidence="3">SDR family oxidoreductase</fullName>
    </submittedName>
</protein>
<dbReference type="InterPro" id="IPR036291">
    <property type="entry name" value="NAD(P)-bd_dom_sf"/>
</dbReference>
<evidence type="ECO:0000256" key="1">
    <source>
        <dbReference type="ARBA" id="ARBA00006484"/>
    </source>
</evidence>
<name>A0ABU2J5S9_9ACTN</name>
<dbReference type="RefSeq" id="WP_311421253.1">
    <property type="nucleotide sequence ID" value="NZ_JAVREH010000002.1"/>
</dbReference>
<comment type="similarity">
    <text evidence="1">Belongs to the short-chain dehydrogenases/reductases (SDR) family.</text>
</comment>
<evidence type="ECO:0000313" key="3">
    <source>
        <dbReference type="EMBL" id="MDT0260091.1"/>
    </source>
</evidence>
<comment type="caution">
    <text evidence="3">The sequence shown here is derived from an EMBL/GenBank/DDBJ whole genome shotgun (WGS) entry which is preliminary data.</text>
</comment>
<dbReference type="InterPro" id="IPR002347">
    <property type="entry name" value="SDR_fam"/>
</dbReference>
<evidence type="ECO:0000313" key="4">
    <source>
        <dbReference type="Proteomes" id="UP001183176"/>
    </source>
</evidence>
<sequence>MTRTALITGVGRRRGIGAGLAAGLAADGWDLVLSFWRPYDERLGLEAGPNDPEALADELRSVGIDVELAPVDLADPAGPQTLIDAAVARFGPLDALVLSHCESVDSDLLTTTVESFDRHYAVNVRASWLLLAAFARQLPESGGSVVALTSDHTVDNLPYGATKAALDRLILAAAHELGDRGLRANVINPGPIDTGWMTPELNTRLLAEQPTGRLGTPTDTANVVRFLLSDQGRWINGQLIHSNGGFPKGQLPV</sequence>
<dbReference type="InterPro" id="IPR020904">
    <property type="entry name" value="Sc_DH/Rdtase_CS"/>
</dbReference>
<dbReference type="EMBL" id="JAVREH010000002">
    <property type="protein sequence ID" value="MDT0260091.1"/>
    <property type="molecule type" value="Genomic_DNA"/>
</dbReference>
<dbReference type="Gene3D" id="3.40.50.720">
    <property type="entry name" value="NAD(P)-binding Rossmann-like Domain"/>
    <property type="match status" value="1"/>
</dbReference>
<reference evidence="4" key="1">
    <citation type="submission" date="2023-07" db="EMBL/GenBank/DDBJ databases">
        <title>30 novel species of actinomycetes from the DSMZ collection.</title>
        <authorList>
            <person name="Nouioui I."/>
        </authorList>
    </citation>
    <scope>NUCLEOTIDE SEQUENCE [LARGE SCALE GENOMIC DNA]</scope>
    <source>
        <strain evidence="4">DSM 44399</strain>
    </source>
</reference>
<evidence type="ECO:0000256" key="2">
    <source>
        <dbReference type="ARBA" id="ARBA00023002"/>
    </source>
</evidence>